<organism evidence="2">
    <name type="scientific">Perkinsus marinus (strain ATCC 50983 / TXsc)</name>
    <dbReference type="NCBI Taxonomy" id="423536"/>
    <lineage>
        <taxon>Eukaryota</taxon>
        <taxon>Sar</taxon>
        <taxon>Alveolata</taxon>
        <taxon>Perkinsozoa</taxon>
        <taxon>Perkinsea</taxon>
        <taxon>Perkinsida</taxon>
        <taxon>Perkinsidae</taxon>
        <taxon>Perkinsus</taxon>
    </lineage>
</organism>
<gene>
    <name evidence="1" type="ORF">Pmar_PMAR015108</name>
</gene>
<dbReference type="InParanoid" id="C5LPB7"/>
<feature type="non-terminal residue" evidence="1">
    <location>
        <position position="89"/>
    </location>
</feature>
<dbReference type="EMBL" id="GG684089">
    <property type="protein sequence ID" value="EER01426.1"/>
    <property type="molecule type" value="Genomic_DNA"/>
</dbReference>
<protein>
    <submittedName>
        <fullName evidence="1">Uncharacterized protein</fullName>
    </submittedName>
</protein>
<keyword evidence="2" id="KW-1185">Reference proteome</keyword>
<dbReference type="Proteomes" id="UP000007800">
    <property type="component" value="Unassembled WGS sequence"/>
</dbReference>
<name>C5LPB7_PERM5</name>
<proteinExistence type="predicted"/>
<dbReference type="GeneID" id="9039919"/>
<evidence type="ECO:0000313" key="1">
    <source>
        <dbReference type="EMBL" id="EER01426.1"/>
    </source>
</evidence>
<accession>C5LPB7</accession>
<dbReference type="RefSeq" id="XP_002768708.1">
    <property type="nucleotide sequence ID" value="XM_002768662.1"/>
</dbReference>
<evidence type="ECO:0000313" key="2">
    <source>
        <dbReference type="Proteomes" id="UP000007800"/>
    </source>
</evidence>
<reference evidence="1 2" key="1">
    <citation type="submission" date="2008-07" db="EMBL/GenBank/DDBJ databases">
        <authorList>
            <person name="El-Sayed N."/>
            <person name="Caler E."/>
            <person name="Inman J."/>
            <person name="Amedeo P."/>
            <person name="Hass B."/>
            <person name="Wortman J."/>
        </authorList>
    </citation>
    <scope>NUCLEOTIDE SEQUENCE [LARGE SCALE GENOMIC DNA]</scope>
    <source>
        <strain evidence="2">ATCC 50983 / TXsc</strain>
    </source>
</reference>
<sequence>MIECRRPSKDNCCDDDEVGALDAEDYAEEKRHFDEVVWSFETYTEDFRVELETLQTSLLSLTPEELELWGGNPEEYMGKIRERMAVNQR</sequence>
<dbReference type="AlphaFoldDB" id="C5LPB7"/>